<organism evidence="1 2">
    <name type="scientific">Enterobacter sichuanensis</name>
    <dbReference type="NCBI Taxonomy" id="2071710"/>
    <lineage>
        <taxon>Bacteria</taxon>
        <taxon>Pseudomonadati</taxon>
        <taxon>Pseudomonadota</taxon>
        <taxon>Gammaproteobacteria</taxon>
        <taxon>Enterobacterales</taxon>
        <taxon>Enterobacteriaceae</taxon>
        <taxon>Enterobacter</taxon>
        <taxon>Enterobacter cloacae complex</taxon>
    </lineage>
</organism>
<evidence type="ECO:0000313" key="2">
    <source>
        <dbReference type="Proteomes" id="UP000033352"/>
    </source>
</evidence>
<dbReference type="PANTHER" id="PTHR34319">
    <property type="entry name" value="MAJOR EXPORTED PROTEIN"/>
    <property type="match status" value="1"/>
</dbReference>
<dbReference type="NCBIfam" id="TIGR03344">
    <property type="entry name" value="VI_effect_Hcp1"/>
    <property type="match status" value="1"/>
</dbReference>
<evidence type="ECO:0000313" key="1">
    <source>
        <dbReference type="EMBL" id="KJN23289.1"/>
    </source>
</evidence>
<gene>
    <name evidence="1" type="ORF">SS37_18800</name>
</gene>
<dbReference type="InterPro" id="IPR036624">
    <property type="entry name" value="Hcp1-lik_sf"/>
</dbReference>
<dbReference type="InterPro" id="IPR052947">
    <property type="entry name" value="T6SS_Hcp1_domain"/>
</dbReference>
<protein>
    <submittedName>
        <fullName evidence="1">Hcp family T6SS protein CtsH1</fullName>
    </submittedName>
</protein>
<dbReference type="PATRIC" id="fig|1619248.3.peg.3260"/>
<dbReference type="Pfam" id="PF05638">
    <property type="entry name" value="T6SS_HCP"/>
    <property type="match status" value="1"/>
</dbReference>
<sequence>MAIPSYLWLKDDGGADIKGSVDVEKREGSIEVIEFVHSLSIPTDGNTGRLTGTRIHAPVVFVKEFDSSSPYLFKAVTTGQTLKSAEFKWYAINDAGQEAEYYNIKLENVKVVSVAPVMHNVKNPATEKFNHMESVQLRYEKITWTYKDGNIIHSDAWNERATA</sequence>
<dbReference type="InterPro" id="IPR008514">
    <property type="entry name" value="T6SS_Hcp"/>
</dbReference>
<dbReference type="SUPFAM" id="SSF141452">
    <property type="entry name" value="Hcp1-like"/>
    <property type="match status" value="1"/>
</dbReference>
<comment type="caution">
    <text evidence="1">The sequence shown here is derived from an EMBL/GenBank/DDBJ whole genome shotgun (WGS) entry which is preliminary data.</text>
</comment>
<dbReference type="PANTHER" id="PTHR34319:SF6">
    <property type="entry name" value="MAJOR EXPORTED PROTEIN"/>
    <property type="match status" value="1"/>
</dbReference>
<dbReference type="OrthoDB" id="5674026at2"/>
<dbReference type="Proteomes" id="UP000033352">
    <property type="component" value="Unassembled WGS sequence"/>
</dbReference>
<dbReference type="EMBL" id="JZYX01000043">
    <property type="protein sequence ID" value="KJN23289.1"/>
    <property type="molecule type" value="Genomic_DNA"/>
</dbReference>
<dbReference type="AlphaFoldDB" id="A0A0F1AQF5"/>
<accession>A0A0F1AQF5</accession>
<dbReference type="Gene3D" id="2.30.110.20">
    <property type="entry name" value="Hcp1-like"/>
    <property type="match status" value="1"/>
</dbReference>
<proteinExistence type="predicted"/>
<dbReference type="RefSeq" id="WP_045286301.1">
    <property type="nucleotide sequence ID" value="NZ_JALLNE010000002.1"/>
</dbReference>
<reference evidence="1 2" key="1">
    <citation type="submission" date="2015-03" db="EMBL/GenBank/DDBJ databases">
        <authorList>
            <person name="McCorrison J."/>
            <person name="Sanka R."/>
            <person name="Adams M."/>
            <person name="Brinkac L."/>
            <person name="Nierman W."/>
            <person name="Sutton G."/>
            <person name="Nelson K."/>
            <person name="Kiedrowski L."/>
            <person name="Guerrero D."/>
            <person name="Bonomo R."/>
        </authorList>
    </citation>
    <scope>NUCLEOTIDE SEQUENCE [LARGE SCALE GENOMIC DNA]</scope>
    <source>
        <strain evidence="1 2">35699</strain>
    </source>
</reference>
<name>A0A0F1AQF5_9ENTR</name>